<evidence type="ECO:0000259" key="2">
    <source>
        <dbReference type="PROSITE" id="PS50995"/>
    </source>
</evidence>
<evidence type="ECO:0000313" key="4">
    <source>
        <dbReference type="Proteomes" id="UP001589718"/>
    </source>
</evidence>
<dbReference type="EMBL" id="JBHMCR010000008">
    <property type="protein sequence ID" value="MFB9521393.1"/>
    <property type="molecule type" value="Genomic_DNA"/>
</dbReference>
<comment type="caution">
    <text evidence="3">The sequence shown here is derived from an EMBL/GenBank/DDBJ whole genome shotgun (WGS) entry which is preliminary data.</text>
</comment>
<dbReference type="InterPro" id="IPR036390">
    <property type="entry name" value="WH_DNA-bd_sf"/>
</dbReference>
<evidence type="ECO:0000256" key="1">
    <source>
        <dbReference type="SAM" id="MobiDB-lite"/>
    </source>
</evidence>
<dbReference type="PANTHER" id="PTHR33164">
    <property type="entry name" value="TRANSCRIPTIONAL REGULATOR, MARR FAMILY"/>
    <property type="match status" value="1"/>
</dbReference>
<gene>
    <name evidence="3" type="ORF">ACFFTU_15725</name>
</gene>
<organism evidence="3 4">
    <name type="scientific">Streptomyces cremeus</name>
    <dbReference type="NCBI Taxonomy" id="66881"/>
    <lineage>
        <taxon>Bacteria</taxon>
        <taxon>Bacillati</taxon>
        <taxon>Actinomycetota</taxon>
        <taxon>Actinomycetes</taxon>
        <taxon>Kitasatosporales</taxon>
        <taxon>Streptomycetaceae</taxon>
        <taxon>Streptomyces</taxon>
    </lineage>
</organism>
<dbReference type="Proteomes" id="UP001589718">
    <property type="component" value="Unassembled WGS sequence"/>
</dbReference>
<accession>A0ABV5PF29</accession>
<dbReference type="InterPro" id="IPR000835">
    <property type="entry name" value="HTH_MarR-typ"/>
</dbReference>
<dbReference type="Gene3D" id="1.10.10.10">
    <property type="entry name" value="Winged helix-like DNA-binding domain superfamily/Winged helix DNA-binding domain"/>
    <property type="match status" value="1"/>
</dbReference>
<reference evidence="3 4" key="1">
    <citation type="submission" date="2024-09" db="EMBL/GenBank/DDBJ databases">
        <authorList>
            <person name="Sun Q."/>
            <person name="Mori K."/>
        </authorList>
    </citation>
    <scope>NUCLEOTIDE SEQUENCE [LARGE SCALE GENOMIC DNA]</scope>
    <source>
        <strain evidence="3 4">JCM 4362</strain>
    </source>
</reference>
<feature type="compositionally biased region" description="Low complexity" evidence="1">
    <location>
        <begin position="151"/>
        <end position="162"/>
    </location>
</feature>
<dbReference type="SUPFAM" id="SSF46785">
    <property type="entry name" value="Winged helix' DNA-binding domain"/>
    <property type="match status" value="1"/>
</dbReference>
<dbReference type="InterPro" id="IPR039422">
    <property type="entry name" value="MarR/SlyA-like"/>
</dbReference>
<name>A0ABV5PF29_STRCM</name>
<dbReference type="PROSITE" id="PS50995">
    <property type="entry name" value="HTH_MARR_2"/>
    <property type="match status" value="1"/>
</dbReference>
<feature type="region of interest" description="Disordered" evidence="1">
    <location>
        <begin position="151"/>
        <end position="194"/>
    </location>
</feature>
<dbReference type="Pfam" id="PF01047">
    <property type="entry name" value="MarR"/>
    <property type="match status" value="1"/>
</dbReference>
<evidence type="ECO:0000313" key="3">
    <source>
        <dbReference type="EMBL" id="MFB9521393.1"/>
    </source>
</evidence>
<protein>
    <submittedName>
        <fullName evidence="3">MarR family winged helix-turn-helix transcriptional regulator</fullName>
    </submittedName>
</protein>
<feature type="compositionally biased region" description="Polar residues" evidence="1">
    <location>
        <begin position="184"/>
        <end position="194"/>
    </location>
</feature>
<dbReference type="InterPro" id="IPR036388">
    <property type="entry name" value="WH-like_DNA-bd_sf"/>
</dbReference>
<dbReference type="RefSeq" id="WP_345227179.1">
    <property type="nucleotide sequence ID" value="NZ_BAAAXE010000014.1"/>
</dbReference>
<keyword evidence="4" id="KW-1185">Reference proteome</keyword>
<proteinExistence type="predicted"/>
<sequence length="194" mass="20692">MEPAAADLADGKAAEVARAVVEQLEMLWERGRDAVPTAPVSTSQLRVLYTLDQQDGINLRDLGRQIGAAASSASRLCDRLQAIGYLHRSFSSTDRREVTLRITSLGRAYLSDLRAHREEMLASTLAAMTAQERDALMSGLAAFRKAHDAATPRAAARAGAAPSPEPGGEEDERPAGAEHAADLTGTQHGMSWTA</sequence>
<feature type="domain" description="HTH marR-type" evidence="2">
    <location>
        <begin position="13"/>
        <end position="145"/>
    </location>
</feature>
<dbReference type="PANTHER" id="PTHR33164:SF103">
    <property type="entry name" value="REGULATORY PROTEIN MARR"/>
    <property type="match status" value="1"/>
</dbReference>
<dbReference type="SMART" id="SM00347">
    <property type="entry name" value="HTH_MARR"/>
    <property type="match status" value="1"/>
</dbReference>